<dbReference type="InterPro" id="IPR036890">
    <property type="entry name" value="HATPase_C_sf"/>
</dbReference>
<dbReference type="PANTHER" id="PTHR43156:SF2">
    <property type="entry name" value="STAGE II SPORULATION PROTEIN E"/>
    <property type="match status" value="1"/>
</dbReference>
<evidence type="ECO:0000313" key="6">
    <source>
        <dbReference type="Proteomes" id="UP001500751"/>
    </source>
</evidence>
<feature type="region of interest" description="Disordered" evidence="2">
    <location>
        <begin position="818"/>
        <end position="837"/>
    </location>
</feature>
<dbReference type="Gene3D" id="3.30.565.10">
    <property type="entry name" value="Histidine kinase-like ATPase, C-terminal domain"/>
    <property type="match status" value="1"/>
</dbReference>
<evidence type="ECO:0000313" key="5">
    <source>
        <dbReference type="EMBL" id="GAA2044260.1"/>
    </source>
</evidence>
<evidence type="ECO:0000259" key="3">
    <source>
        <dbReference type="SMART" id="SM00065"/>
    </source>
</evidence>
<keyword evidence="6" id="KW-1185">Reference proteome</keyword>
<reference evidence="6" key="1">
    <citation type="journal article" date="2019" name="Int. J. Syst. Evol. Microbiol.">
        <title>The Global Catalogue of Microorganisms (GCM) 10K type strain sequencing project: providing services to taxonomists for standard genome sequencing and annotation.</title>
        <authorList>
            <consortium name="The Broad Institute Genomics Platform"/>
            <consortium name="The Broad Institute Genome Sequencing Center for Infectious Disease"/>
            <person name="Wu L."/>
            <person name="Ma J."/>
        </authorList>
    </citation>
    <scope>NUCLEOTIDE SEQUENCE [LARGE SCALE GENOMIC DNA]</scope>
    <source>
        <strain evidence="6">JCM 16014</strain>
    </source>
</reference>
<dbReference type="PANTHER" id="PTHR43156">
    <property type="entry name" value="STAGE II SPORULATION PROTEIN E-RELATED"/>
    <property type="match status" value="1"/>
</dbReference>
<evidence type="ECO:0008006" key="7">
    <source>
        <dbReference type="Google" id="ProtNLM"/>
    </source>
</evidence>
<dbReference type="CDD" id="cd16936">
    <property type="entry name" value="HATPase_RsbW-like"/>
    <property type="match status" value="1"/>
</dbReference>
<dbReference type="Gene3D" id="3.60.40.10">
    <property type="entry name" value="PPM-type phosphatase domain"/>
    <property type="match status" value="1"/>
</dbReference>
<feature type="region of interest" description="Disordered" evidence="2">
    <location>
        <begin position="293"/>
        <end position="402"/>
    </location>
</feature>
<dbReference type="Pfam" id="PF13581">
    <property type="entry name" value="HATPase_c_2"/>
    <property type="match status" value="1"/>
</dbReference>
<dbReference type="EMBL" id="BAAAQN010000037">
    <property type="protein sequence ID" value="GAA2044260.1"/>
    <property type="molecule type" value="Genomic_DNA"/>
</dbReference>
<dbReference type="Pfam" id="PF07228">
    <property type="entry name" value="SpoIIE"/>
    <property type="match status" value="1"/>
</dbReference>
<dbReference type="InterPro" id="IPR029016">
    <property type="entry name" value="GAF-like_dom_sf"/>
</dbReference>
<evidence type="ECO:0000256" key="2">
    <source>
        <dbReference type="SAM" id="MobiDB-lite"/>
    </source>
</evidence>
<dbReference type="SUPFAM" id="SSF55781">
    <property type="entry name" value="GAF domain-like"/>
    <property type="match status" value="1"/>
</dbReference>
<name>A0ABP5GD33_9ACTN</name>
<dbReference type="InterPro" id="IPR003018">
    <property type="entry name" value="GAF"/>
</dbReference>
<proteinExistence type="predicted"/>
<feature type="region of interest" description="Disordered" evidence="2">
    <location>
        <begin position="144"/>
        <end position="188"/>
    </location>
</feature>
<dbReference type="SMART" id="SM00331">
    <property type="entry name" value="PP2C_SIG"/>
    <property type="match status" value="1"/>
</dbReference>
<dbReference type="SUPFAM" id="SSF55874">
    <property type="entry name" value="ATPase domain of HSP90 chaperone/DNA topoisomerase II/histidine kinase"/>
    <property type="match status" value="1"/>
</dbReference>
<dbReference type="InterPro" id="IPR001932">
    <property type="entry name" value="PPM-type_phosphatase-like_dom"/>
</dbReference>
<dbReference type="Gene3D" id="3.30.450.40">
    <property type="match status" value="1"/>
</dbReference>
<dbReference type="RefSeq" id="WP_344668535.1">
    <property type="nucleotide sequence ID" value="NZ_BAAAQN010000037.1"/>
</dbReference>
<gene>
    <name evidence="5" type="ORF">GCM10009839_54750</name>
</gene>
<feature type="domain" description="GAF" evidence="3">
    <location>
        <begin position="433"/>
        <end position="589"/>
    </location>
</feature>
<dbReference type="SUPFAM" id="SSF81606">
    <property type="entry name" value="PP2C-like"/>
    <property type="match status" value="1"/>
</dbReference>
<feature type="compositionally biased region" description="Gly residues" evidence="2">
    <location>
        <begin position="163"/>
        <end position="184"/>
    </location>
</feature>
<organism evidence="5 6">
    <name type="scientific">Catenulispora yoronensis</name>
    <dbReference type="NCBI Taxonomy" id="450799"/>
    <lineage>
        <taxon>Bacteria</taxon>
        <taxon>Bacillati</taxon>
        <taxon>Actinomycetota</taxon>
        <taxon>Actinomycetes</taxon>
        <taxon>Catenulisporales</taxon>
        <taxon>Catenulisporaceae</taxon>
        <taxon>Catenulispora</taxon>
    </lineage>
</organism>
<sequence length="994" mass="103476">MASAFDLSGFSVTDMVVASGELRAATAGAATMEEGSAAIVDWLRRAFTDPATGRPAFALARMFHTVTWDRLTPDLHSYIATRDPAAAANDDGLPYLTLLATSGDHPHWADRRNSRDHQAIPLSASDVVRRAPLALALLDRLLGLQPPPEPAAPPAPRSPGPHGSNGAGGGGAGGGASGGAGGEQSPGLSARLRDRFDVFHVPEALGSPYVPTPEFVRDYQIRSAIALGAVLDSGGPEHPDLPGVRNTSLYTALLYSRVRIPAETAAHFRTLAAAIRLALTPLLGSPLFAPTPPGVGTASGHQLFGARNGNGTSNGNGAGPGASGPGASAPGGPGSGVATAPGGNGVPPGATAGNGNGTGNGSGNGAGPRPSVTLLPQQAAPPPSSMAASPGDGNAAAQAAEAELRASQRRLTQETRIVETLYMIGQSLARELDTRKIAKLATDAATTAIDAEFGTCFYSLVSTDGQAQTRFVLAGKIPAERFESLPMPRPTPLVGAVFPGTAPIRCADVTTDSRYGQRAPFHGLPPGHPPVKSFLALPITTISGTVLGSMYFGHSESGRFTERDEQIVKGIAAQAASAMDNARLYRQERETAVELQNSLLPASPPQVAELEIAFTYLPGAQGTQVGGDWFDVIPLAGGRVALVIGDVMGRGIRAAAIMGQLRTAVRAYAVMDLPPGQIMHLLNRLVCTMSSSSAPPSGALGATGTHNASGALAAFDDGIGEQIATCVYAVYDPAEEALTWASAGHMPPAVITAAGTAHLMEDDLGMPLGIDEAVFEEKVQTLPAGTRLLLYTDGLVECHNAPLSERLARLATELVREDDTPVGSGLPGARRAPGEPETVQRTCDRLLHAMLSGDEHDDVALLMVRTRPTRIRKASLDLDPDPMAARAARRFVTATLAEWHLEHLSDDVLSVVTELVTNATQHAATTSQLALRSHPGRLMVEVADRDGRIPRPAVTQVMDERHRGLLIVGQLSQRWGVRPTDRGKIVWAEMSADG</sequence>
<dbReference type="SMART" id="SM00065">
    <property type="entry name" value="GAF"/>
    <property type="match status" value="1"/>
</dbReference>
<keyword evidence="1" id="KW-0378">Hydrolase</keyword>
<evidence type="ECO:0000259" key="4">
    <source>
        <dbReference type="SMART" id="SM00331"/>
    </source>
</evidence>
<protein>
    <recommendedName>
        <fullName evidence="7">GAF domain-containing protein</fullName>
    </recommendedName>
</protein>
<dbReference type="Proteomes" id="UP001500751">
    <property type="component" value="Unassembled WGS sequence"/>
</dbReference>
<dbReference type="InterPro" id="IPR003594">
    <property type="entry name" value="HATPase_dom"/>
</dbReference>
<feature type="compositionally biased region" description="Gly residues" evidence="2">
    <location>
        <begin position="342"/>
        <end position="366"/>
    </location>
</feature>
<feature type="compositionally biased region" description="Gly residues" evidence="2">
    <location>
        <begin position="312"/>
        <end position="335"/>
    </location>
</feature>
<feature type="compositionally biased region" description="Pro residues" evidence="2">
    <location>
        <begin position="145"/>
        <end position="159"/>
    </location>
</feature>
<dbReference type="InterPro" id="IPR052016">
    <property type="entry name" value="Bact_Sigma-Reg"/>
</dbReference>
<feature type="compositionally biased region" description="Low complexity" evidence="2">
    <location>
        <begin position="385"/>
        <end position="401"/>
    </location>
</feature>
<dbReference type="InterPro" id="IPR036457">
    <property type="entry name" value="PPM-type-like_dom_sf"/>
</dbReference>
<evidence type="ECO:0000256" key="1">
    <source>
        <dbReference type="ARBA" id="ARBA00022801"/>
    </source>
</evidence>
<accession>A0ABP5GD33</accession>
<comment type="caution">
    <text evidence="5">The sequence shown here is derived from an EMBL/GenBank/DDBJ whole genome shotgun (WGS) entry which is preliminary data.</text>
</comment>
<feature type="domain" description="PPM-type phosphatase" evidence="4">
    <location>
        <begin position="610"/>
        <end position="866"/>
    </location>
</feature>
<dbReference type="Pfam" id="PF13185">
    <property type="entry name" value="GAF_2"/>
    <property type="match status" value="1"/>
</dbReference>